<keyword evidence="1" id="KW-0812">Transmembrane</keyword>
<feature type="transmembrane region" description="Helical" evidence="1">
    <location>
        <begin position="33"/>
        <end position="51"/>
    </location>
</feature>
<keyword evidence="1" id="KW-0472">Membrane</keyword>
<gene>
    <name evidence="2" type="ORF">IAA67_01230</name>
</gene>
<dbReference type="AlphaFoldDB" id="A0A9D1CN31"/>
<evidence type="ECO:0000313" key="2">
    <source>
        <dbReference type="EMBL" id="HIQ68947.1"/>
    </source>
</evidence>
<comment type="caution">
    <text evidence="2">The sequence shown here is derived from an EMBL/GenBank/DDBJ whole genome shotgun (WGS) entry which is preliminary data.</text>
</comment>
<accession>A0A9D1CN31</accession>
<evidence type="ECO:0008006" key="4">
    <source>
        <dbReference type="Google" id="ProtNLM"/>
    </source>
</evidence>
<sequence length="160" mass="17364">MTAAVTRYLLAVAAAGMLVSLMLPLLPEGSPRRVGNFVGSLLVILAVLSPLRSLDPSDMAEAIARIRTEGREAVTGVEVGSRELLAAIIKEDCEAYIWDKAQEMGLELEVVVTVDEGTGYPYPTGAVLTGAVTAAQREMLSRWMEENLGIAREEQEWRTM</sequence>
<evidence type="ECO:0000256" key="1">
    <source>
        <dbReference type="SAM" id="Phobius"/>
    </source>
</evidence>
<reference evidence="2" key="2">
    <citation type="journal article" date="2021" name="PeerJ">
        <title>Extensive microbial diversity within the chicken gut microbiome revealed by metagenomics and culture.</title>
        <authorList>
            <person name="Gilroy R."/>
            <person name="Ravi A."/>
            <person name="Getino M."/>
            <person name="Pursley I."/>
            <person name="Horton D.L."/>
            <person name="Alikhan N.F."/>
            <person name="Baker D."/>
            <person name="Gharbi K."/>
            <person name="Hall N."/>
            <person name="Watson M."/>
            <person name="Adriaenssens E.M."/>
            <person name="Foster-Nyarko E."/>
            <person name="Jarju S."/>
            <person name="Secka A."/>
            <person name="Antonio M."/>
            <person name="Oren A."/>
            <person name="Chaudhuri R.R."/>
            <person name="La Ragione R."/>
            <person name="Hildebrand F."/>
            <person name="Pallen M.J."/>
        </authorList>
    </citation>
    <scope>NUCLEOTIDE SEQUENCE</scope>
    <source>
        <strain evidence="2">ChiSjej2B20-13462</strain>
    </source>
</reference>
<dbReference type="Proteomes" id="UP000886874">
    <property type="component" value="Unassembled WGS sequence"/>
</dbReference>
<reference evidence="2" key="1">
    <citation type="submission" date="2020-10" db="EMBL/GenBank/DDBJ databases">
        <authorList>
            <person name="Gilroy R."/>
        </authorList>
    </citation>
    <scope>NUCLEOTIDE SEQUENCE</scope>
    <source>
        <strain evidence="2">ChiSjej2B20-13462</strain>
    </source>
</reference>
<feature type="transmembrane region" description="Helical" evidence="1">
    <location>
        <begin position="7"/>
        <end position="27"/>
    </location>
</feature>
<name>A0A9D1CN31_9FIRM</name>
<protein>
    <recommendedName>
        <fullName evidence="4">Stage III sporulation protein AF</fullName>
    </recommendedName>
</protein>
<dbReference type="EMBL" id="DVFN01000015">
    <property type="protein sequence ID" value="HIQ68947.1"/>
    <property type="molecule type" value="Genomic_DNA"/>
</dbReference>
<organism evidence="2 3">
    <name type="scientific">Candidatus Avoscillospira stercorigallinarum</name>
    <dbReference type="NCBI Taxonomy" id="2840708"/>
    <lineage>
        <taxon>Bacteria</taxon>
        <taxon>Bacillati</taxon>
        <taxon>Bacillota</taxon>
        <taxon>Clostridia</taxon>
        <taxon>Eubacteriales</taxon>
        <taxon>Oscillospiraceae</taxon>
        <taxon>Oscillospiraceae incertae sedis</taxon>
        <taxon>Candidatus Avoscillospira</taxon>
    </lineage>
</organism>
<evidence type="ECO:0000313" key="3">
    <source>
        <dbReference type="Proteomes" id="UP000886874"/>
    </source>
</evidence>
<keyword evidence="1" id="KW-1133">Transmembrane helix</keyword>
<proteinExistence type="predicted"/>